<dbReference type="RefSeq" id="WP_344994288.1">
    <property type="nucleotide sequence ID" value="NZ_BAABFR010000023.1"/>
</dbReference>
<gene>
    <name evidence="3" type="ORF">GCM10023147_19010</name>
</gene>
<dbReference type="EMBL" id="BAABFR010000023">
    <property type="protein sequence ID" value="GAA4390773.1"/>
    <property type="molecule type" value="Genomic_DNA"/>
</dbReference>
<dbReference type="Gene3D" id="1.10.10.10">
    <property type="entry name" value="Winged helix-like DNA-binding domain superfamily/Winged helix DNA-binding domain"/>
    <property type="match status" value="1"/>
</dbReference>
<protein>
    <recommendedName>
        <fullName evidence="2">Transcription regulator PadR N-terminal domain-containing protein</fullName>
    </recommendedName>
</protein>
<feature type="domain" description="Transcription regulator PadR N-terminal" evidence="2">
    <location>
        <begin position="113"/>
        <end position="181"/>
    </location>
</feature>
<feature type="compositionally biased region" description="Gly residues" evidence="1">
    <location>
        <begin position="50"/>
        <end position="91"/>
    </location>
</feature>
<feature type="region of interest" description="Disordered" evidence="1">
    <location>
        <begin position="1"/>
        <end position="105"/>
    </location>
</feature>
<feature type="compositionally biased region" description="Basic residues" evidence="1">
    <location>
        <begin position="92"/>
        <end position="104"/>
    </location>
</feature>
<comment type="caution">
    <text evidence="3">The sequence shown here is derived from an EMBL/GenBank/DDBJ whole genome shotgun (WGS) entry which is preliminary data.</text>
</comment>
<dbReference type="Pfam" id="PF03551">
    <property type="entry name" value="PadR"/>
    <property type="match status" value="1"/>
</dbReference>
<evidence type="ECO:0000313" key="3">
    <source>
        <dbReference type="EMBL" id="GAA4390773.1"/>
    </source>
</evidence>
<keyword evidence="4" id="KW-1185">Reference proteome</keyword>
<name>A0ABP8JHI1_9ACTN</name>
<sequence>MRRHQFNDFQQFDDRFGGRHGGGRGCGRDAGRTGGFPEGPEEGPGPQAFGRGGPRGRGRGGFGPGFPGGPAGFGPGFGPGGPGFGPGGRGPRGPRGRGRGRRGVQRGDVRVAVLQLLAASPMHGYQIVQAVEERTGGAWRPSPGAIYPTLSQLEDEGLITIAQEQGRKVATLTDAGRAYLESEAAGIDPFAAFEAQRGEQADLRSTVQELVEVTRRVARNGDATQIAEVDKILGDAVRQVYLLLATADRGPRPAESAEPDVDPEDGGAAAEAE</sequence>
<reference evidence="4" key="1">
    <citation type="journal article" date="2019" name="Int. J. Syst. Evol. Microbiol.">
        <title>The Global Catalogue of Microorganisms (GCM) 10K type strain sequencing project: providing services to taxonomists for standard genome sequencing and annotation.</title>
        <authorList>
            <consortium name="The Broad Institute Genomics Platform"/>
            <consortium name="The Broad Institute Genome Sequencing Center for Infectious Disease"/>
            <person name="Wu L."/>
            <person name="Ma J."/>
        </authorList>
    </citation>
    <scope>NUCLEOTIDE SEQUENCE [LARGE SCALE GENOMIC DNA]</scope>
    <source>
        <strain evidence="4">JCM 17688</strain>
    </source>
</reference>
<organism evidence="3 4">
    <name type="scientific">Tsukamurella soli</name>
    <dbReference type="NCBI Taxonomy" id="644556"/>
    <lineage>
        <taxon>Bacteria</taxon>
        <taxon>Bacillati</taxon>
        <taxon>Actinomycetota</taxon>
        <taxon>Actinomycetes</taxon>
        <taxon>Mycobacteriales</taxon>
        <taxon>Tsukamurellaceae</taxon>
        <taxon>Tsukamurella</taxon>
    </lineage>
</organism>
<dbReference type="SUPFAM" id="SSF46785">
    <property type="entry name" value="Winged helix' DNA-binding domain"/>
    <property type="match status" value="1"/>
</dbReference>
<dbReference type="InterPro" id="IPR036390">
    <property type="entry name" value="WH_DNA-bd_sf"/>
</dbReference>
<proteinExistence type="predicted"/>
<evidence type="ECO:0000313" key="4">
    <source>
        <dbReference type="Proteomes" id="UP001500635"/>
    </source>
</evidence>
<evidence type="ECO:0000256" key="1">
    <source>
        <dbReference type="SAM" id="MobiDB-lite"/>
    </source>
</evidence>
<dbReference type="PANTHER" id="PTHR43252">
    <property type="entry name" value="TRANSCRIPTIONAL REGULATOR YQJI"/>
    <property type="match status" value="1"/>
</dbReference>
<dbReference type="InterPro" id="IPR005149">
    <property type="entry name" value="Tscrpt_reg_PadR_N"/>
</dbReference>
<accession>A0ABP8JHI1</accession>
<dbReference type="PANTHER" id="PTHR43252:SF2">
    <property type="entry name" value="TRANSCRIPTION REGULATOR, PADR-LIKE FAMILY"/>
    <property type="match status" value="1"/>
</dbReference>
<dbReference type="InterPro" id="IPR036388">
    <property type="entry name" value="WH-like_DNA-bd_sf"/>
</dbReference>
<evidence type="ECO:0000259" key="2">
    <source>
        <dbReference type="Pfam" id="PF03551"/>
    </source>
</evidence>
<feature type="region of interest" description="Disordered" evidence="1">
    <location>
        <begin position="248"/>
        <end position="273"/>
    </location>
</feature>
<dbReference type="Proteomes" id="UP001500635">
    <property type="component" value="Unassembled WGS sequence"/>
</dbReference>